<proteinExistence type="predicted"/>
<reference evidence="1" key="1">
    <citation type="submission" date="2023-06" db="EMBL/GenBank/DDBJ databases">
        <title>Robiginitalea aurantiacus sp. nov. and Algoriphagus sediminis sp. nov., isolated from coastal sediment.</title>
        <authorList>
            <person name="Zhou Z.Y."/>
            <person name="An J."/>
            <person name="Jia Y.W."/>
            <person name="Du Z.J."/>
        </authorList>
    </citation>
    <scope>NUCLEOTIDE SEQUENCE</scope>
    <source>
        <strain evidence="1">C2-7</strain>
    </source>
</reference>
<accession>A0ABT7Y9D4</accession>
<name>A0ABT7Y9D4_9BACT</name>
<organism evidence="1 2">
    <name type="scientific">Algoriphagus sediminis</name>
    <dbReference type="NCBI Taxonomy" id="3057113"/>
    <lineage>
        <taxon>Bacteria</taxon>
        <taxon>Pseudomonadati</taxon>
        <taxon>Bacteroidota</taxon>
        <taxon>Cytophagia</taxon>
        <taxon>Cytophagales</taxon>
        <taxon>Cyclobacteriaceae</taxon>
        <taxon>Algoriphagus</taxon>
    </lineage>
</organism>
<evidence type="ECO:0000313" key="1">
    <source>
        <dbReference type="EMBL" id="MDN3203123.1"/>
    </source>
</evidence>
<evidence type="ECO:0000313" key="2">
    <source>
        <dbReference type="Proteomes" id="UP001171916"/>
    </source>
</evidence>
<dbReference type="EMBL" id="JAUEPH010000001">
    <property type="protein sequence ID" value="MDN3203123.1"/>
    <property type="molecule type" value="Genomic_DNA"/>
</dbReference>
<dbReference type="Proteomes" id="UP001171916">
    <property type="component" value="Unassembled WGS sequence"/>
</dbReference>
<dbReference type="RefSeq" id="WP_289998674.1">
    <property type="nucleotide sequence ID" value="NZ_JAUEPH010000001.1"/>
</dbReference>
<comment type="caution">
    <text evidence="1">The sequence shown here is derived from an EMBL/GenBank/DDBJ whole genome shotgun (WGS) entry which is preliminary data.</text>
</comment>
<gene>
    <name evidence="1" type="ORF">QVH07_03140</name>
</gene>
<keyword evidence="2" id="KW-1185">Reference proteome</keyword>
<sequence length="654" mass="74652">MSKDLINYHPCEPFRAYNRLEGRPREEELDDSLAAKINDPLWMLARQYQFGELKGEDAGSAIFAKVAINTIRMTSYKGGKTKKEPYSDDIPLETRVERIFPKFDLKQSARYGRKFLQLLDEEGAKAQLSLGYSEGMYKDAFIAKFPFEIPEVDPNPEKDKPEKSIPSARMLSLQQATSFLRSLSGRALNGANLWAFLEGEDSVSSSLVLAANQNPTKDKFVLIKHKSLLQNASKRWIEFLRKELNLPMTENESSWFQERLEYSFEAELDEGDDSKTTLTAEEYFHGHLDWYSFDIKELSDSGDGPKNITTVPADPTIKKREVLTGIPTEANFAGMPNSRWWEMEDGSIDLGNLKASDTDIAKILVTQYALHYSNDWLCIPYDVPTGSFAEVEGILVTDTFGQNLLVESAHKNGDNWNEWNMYSLVYDQEEFSPPRFDKRLLLPPSAAKTLESEPLEEIKLIRDEMANMVWAIESRIPNGLGGGLDGYEAARNLEHELKRLVEESQPESEIALPEVNLNPEVNRATTYKAQLRYQLGNSVSENWIPFVPVHQNGSNREIHFQRASMPRITELFDPHAIRPRTQLLREGIDEEDDQKTPFYINEEEVPRAGVKVIGTYQRTRWYNGKIVSWYGRRKRTGRGEGSSGLRFDAVLDND</sequence>
<protein>
    <submittedName>
        <fullName evidence="1">Uncharacterized protein</fullName>
    </submittedName>
</protein>